<dbReference type="HAMAP" id="MF_01940">
    <property type="entry name" value="RNA_CPDase"/>
    <property type="match status" value="1"/>
</dbReference>
<dbReference type="RefSeq" id="WP_113051790.1">
    <property type="nucleotide sequence ID" value="NZ_QEVW01000002.1"/>
</dbReference>
<dbReference type="Proteomes" id="UP000250642">
    <property type="component" value="Unassembled WGS sequence"/>
</dbReference>
<sequence>MNNYSHSHTDLPSRRERLFIALRMPAHIQNLLRMSAEQVQGKLDFRKWTDYRDYHITLQFLGDTLVSDIGHLRKALRSATAGFQPFELQLSGWGTFGLEEAPKVLWKGVEGETDQLHLLQKQIVGATSSLGFEAELRPYSPHITIARKFLGQNPGNEDKGIFGVLPGQFLGVNSWMVQDFVLYVTQPGQAPMYDVVDTFSFS</sequence>
<protein>
    <recommendedName>
        <fullName evidence="2">RNA 2',3'-cyclic phosphodiesterase</fullName>
        <shortName evidence="2">RNA 2',3'-CPDase</shortName>
        <ecNumber evidence="2">3.1.4.58</ecNumber>
    </recommendedName>
</protein>
<comment type="caution">
    <text evidence="4">The sequence shown here is derived from an EMBL/GenBank/DDBJ whole genome shotgun (WGS) entry which is preliminary data.</text>
</comment>
<dbReference type="InterPro" id="IPR004175">
    <property type="entry name" value="RNA_CPDase"/>
</dbReference>
<dbReference type="PANTHER" id="PTHR35561:SF1">
    <property type="entry name" value="RNA 2',3'-CYCLIC PHOSPHODIESTERASE"/>
    <property type="match status" value="1"/>
</dbReference>
<dbReference type="InterPro" id="IPR014051">
    <property type="entry name" value="Phosphoesterase_HXTX"/>
</dbReference>
<feature type="active site" description="Proton donor" evidence="2">
    <location>
        <position position="55"/>
    </location>
</feature>
<dbReference type="SUPFAM" id="SSF55144">
    <property type="entry name" value="LigT-like"/>
    <property type="match status" value="1"/>
</dbReference>
<evidence type="ECO:0000313" key="4">
    <source>
        <dbReference type="EMBL" id="RAW19052.1"/>
    </source>
</evidence>
<evidence type="ECO:0000256" key="1">
    <source>
        <dbReference type="ARBA" id="ARBA00022801"/>
    </source>
</evidence>
<evidence type="ECO:0000259" key="3">
    <source>
        <dbReference type="Pfam" id="PF02834"/>
    </source>
</evidence>
<feature type="active site" description="Proton acceptor" evidence="2">
    <location>
        <position position="142"/>
    </location>
</feature>
<feature type="short sequence motif" description="HXTX 2" evidence="2">
    <location>
        <begin position="142"/>
        <end position="145"/>
    </location>
</feature>
<evidence type="ECO:0000313" key="5">
    <source>
        <dbReference type="Proteomes" id="UP000250642"/>
    </source>
</evidence>
<dbReference type="NCBIfam" id="TIGR02258">
    <property type="entry name" value="2_5_ligase"/>
    <property type="match status" value="1"/>
</dbReference>
<dbReference type="EMBL" id="QEVW01000002">
    <property type="protein sequence ID" value="RAW19052.1"/>
    <property type="molecule type" value="Genomic_DNA"/>
</dbReference>
<comment type="similarity">
    <text evidence="2">Belongs to the 2H phosphoesterase superfamily. ThpR family.</text>
</comment>
<accession>A0A329R6H6</accession>
<comment type="catalytic activity">
    <reaction evidence="2">
        <text>a 3'-end 2',3'-cyclophospho-ribonucleotide-RNA + H2O = a 3'-end 2'-phospho-ribonucleotide-RNA + H(+)</text>
        <dbReference type="Rhea" id="RHEA:11828"/>
        <dbReference type="Rhea" id="RHEA-COMP:10464"/>
        <dbReference type="Rhea" id="RHEA-COMP:17353"/>
        <dbReference type="ChEBI" id="CHEBI:15377"/>
        <dbReference type="ChEBI" id="CHEBI:15378"/>
        <dbReference type="ChEBI" id="CHEBI:83064"/>
        <dbReference type="ChEBI" id="CHEBI:173113"/>
        <dbReference type="EC" id="3.1.4.58"/>
    </reaction>
</comment>
<proteinExistence type="inferred from homology"/>
<dbReference type="GO" id="GO:0008664">
    <property type="term" value="F:RNA 2',3'-cyclic 3'-phosphodiesterase activity"/>
    <property type="evidence" value="ECO:0007669"/>
    <property type="project" value="UniProtKB-EC"/>
</dbReference>
<dbReference type="PANTHER" id="PTHR35561">
    <property type="entry name" value="RNA 2',3'-CYCLIC PHOSPHODIESTERASE"/>
    <property type="match status" value="1"/>
</dbReference>
<feature type="short sequence motif" description="HXTX 1" evidence="2">
    <location>
        <begin position="55"/>
        <end position="58"/>
    </location>
</feature>
<organism evidence="4 5">
    <name type="scientific">Paenibacillus taichungensis</name>
    <dbReference type="NCBI Taxonomy" id="484184"/>
    <lineage>
        <taxon>Bacteria</taxon>
        <taxon>Bacillati</taxon>
        <taxon>Bacillota</taxon>
        <taxon>Bacilli</taxon>
        <taxon>Bacillales</taxon>
        <taxon>Paenibacillaceae</taxon>
        <taxon>Paenibacillus</taxon>
    </lineage>
</organism>
<dbReference type="AlphaFoldDB" id="A0A329R6H6"/>
<dbReference type="Pfam" id="PF02834">
    <property type="entry name" value="LigT_PEase"/>
    <property type="match status" value="1"/>
</dbReference>
<dbReference type="GO" id="GO:0004113">
    <property type="term" value="F:2',3'-cyclic-nucleotide 3'-phosphodiesterase activity"/>
    <property type="evidence" value="ECO:0007669"/>
    <property type="project" value="InterPro"/>
</dbReference>
<reference evidence="4 5" key="1">
    <citation type="submission" date="2018-04" db="EMBL/GenBank/DDBJ databases">
        <title>Paenibacillus taichungensis Genome sequencing and assembly.</title>
        <authorList>
            <person name="Xu J."/>
            <person name="Rensing C."/>
            <person name="Mazhar H.S."/>
        </authorList>
    </citation>
    <scope>NUCLEOTIDE SEQUENCE [LARGE SCALE GENOMIC DNA]</scope>
    <source>
        <strain evidence="4 5">NC1</strain>
    </source>
</reference>
<name>A0A329R6H6_9BACL</name>
<comment type="function">
    <text evidence="2">Hydrolyzes RNA 2',3'-cyclic phosphodiester to an RNA 2'-phosphomonoester.</text>
</comment>
<evidence type="ECO:0000256" key="2">
    <source>
        <dbReference type="HAMAP-Rule" id="MF_01940"/>
    </source>
</evidence>
<keyword evidence="1 2" id="KW-0378">Hydrolase</keyword>
<feature type="domain" description="Phosphoesterase HXTX" evidence="3">
    <location>
        <begin position="28"/>
        <end position="106"/>
    </location>
</feature>
<dbReference type="InterPro" id="IPR009097">
    <property type="entry name" value="Cyclic_Pdiesterase"/>
</dbReference>
<dbReference type="Gene3D" id="3.90.1140.10">
    <property type="entry name" value="Cyclic phosphodiesterase"/>
    <property type="match status" value="1"/>
</dbReference>
<dbReference type="EC" id="3.1.4.58" evidence="2"/>
<gene>
    <name evidence="4" type="primary">thpR</name>
    <name evidence="4" type="ORF">DC345_02630</name>
</gene>